<feature type="domain" description="SnoaL-like" evidence="1">
    <location>
        <begin position="9"/>
        <end position="114"/>
    </location>
</feature>
<dbReference type="CDD" id="cd00531">
    <property type="entry name" value="NTF2_like"/>
    <property type="match status" value="1"/>
</dbReference>
<accession>A0ABU2HAF8</accession>
<name>A0ABU2HAF8_9ACTN</name>
<dbReference type="Proteomes" id="UP001250214">
    <property type="component" value="Unassembled WGS sequence"/>
</dbReference>
<dbReference type="Pfam" id="PF12680">
    <property type="entry name" value="SnoaL_2"/>
    <property type="match status" value="1"/>
</dbReference>
<dbReference type="EMBL" id="JAVLVT010000010">
    <property type="protein sequence ID" value="MDS1272305.1"/>
    <property type="molecule type" value="Genomic_DNA"/>
</dbReference>
<dbReference type="Gene3D" id="3.10.450.50">
    <property type="match status" value="1"/>
</dbReference>
<dbReference type="PANTHER" id="PTHR41252:SF1">
    <property type="entry name" value="BLR2505 PROTEIN"/>
    <property type="match status" value="1"/>
</dbReference>
<dbReference type="RefSeq" id="WP_310913873.1">
    <property type="nucleotide sequence ID" value="NZ_JAVLVT010000010.1"/>
</dbReference>
<reference evidence="3" key="1">
    <citation type="submission" date="2023-07" db="EMBL/GenBank/DDBJ databases">
        <title>Novel species in the genus Lipingzhangella isolated from Sambhar Salt Lake.</title>
        <authorList>
            <person name="Jiya N."/>
            <person name="Kajale S."/>
            <person name="Sharma A."/>
        </authorList>
    </citation>
    <scope>NUCLEOTIDE SEQUENCE [LARGE SCALE GENOMIC DNA]</scope>
    <source>
        <strain evidence="3">LS1_29</strain>
    </source>
</reference>
<evidence type="ECO:0000313" key="3">
    <source>
        <dbReference type="Proteomes" id="UP001250214"/>
    </source>
</evidence>
<evidence type="ECO:0000313" key="2">
    <source>
        <dbReference type="EMBL" id="MDS1272305.1"/>
    </source>
</evidence>
<dbReference type="InterPro" id="IPR032710">
    <property type="entry name" value="NTF2-like_dom_sf"/>
</dbReference>
<comment type="caution">
    <text evidence="2">The sequence shown here is derived from an EMBL/GenBank/DDBJ whole genome shotgun (WGS) entry which is preliminary data.</text>
</comment>
<organism evidence="2 3">
    <name type="scientific">Lipingzhangella rawalii</name>
    <dbReference type="NCBI Taxonomy" id="2055835"/>
    <lineage>
        <taxon>Bacteria</taxon>
        <taxon>Bacillati</taxon>
        <taxon>Actinomycetota</taxon>
        <taxon>Actinomycetes</taxon>
        <taxon>Streptosporangiales</taxon>
        <taxon>Nocardiopsidaceae</taxon>
        <taxon>Lipingzhangella</taxon>
    </lineage>
</organism>
<dbReference type="SUPFAM" id="SSF54427">
    <property type="entry name" value="NTF2-like"/>
    <property type="match status" value="1"/>
</dbReference>
<gene>
    <name evidence="2" type="ORF">RIF23_18610</name>
</gene>
<evidence type="ECO:0000259" key="1">
    <source>
        <dbReference type="Pfam" id="PF12680"/>
    </source>
</evidence>
<sequence>MPHPNEQLLRRFYEHFTAGDLDTMARSFDDDVVFHEPGRHPLAGTHRGASAILDFFRRIVEKTEGTLELTEVSPIVANDDSGAARLRLTARTTAGPIEVEAVELYTFRAGRISEIRAYLHDQYAWDQLLS</sequence>
<protein>
    <submittedName>
        <fullName evidence="2">Nuclear transport factor 2 family protein</fullName>
    </submittedName>
</protein>
<dbReference type="InterPro" id="IPR037401">
    <property type="entry name" value="SnoaL-like"/>
</dbReference>
<keyword evidence="3" id="KW-1185">Reference proteome</keyword>
<dbReference type="PANTHER" id="PTHR41252">
    <property type="entry name" value="BLR2505 PROTEIN"/>
    <property type="match status" value="1"/>
</dbReference>
<proteinExistence type="predicted"/>